<evidence type="ECO:0000256" key="1">
    <source>
        <dbReference type="SAM" id="SignalP"/>
    </source>
</evidence>
<keyword evidence="3" id="KW-0378">Hydrolase</keyword>
<dbReference type="Pfam" id="PF07486">
    <property type="entry name" value="Hydrolase_2"/>
    <property type="match status" value="1"/>
</dbReference>
<keyword evidence="1" id="KW-0732">Signal</keyword>
<proteinExistence type="predicted"/>
<comment type="caution">
    <text evidence="3">The sequence shown here is derived from an EMBL/GenBank/DDBJ whole genome shotgun (WGS) entry which is preliminary data.</text>
</comment>
<keyword evidence="4" id="KW-1185">Reference proteome</keyword>
<accession>A0ABT0RZC4</accession>
<protein>
    <submittedName>
        <fullName evidence="3">Cell wall hydrolase</fullName>
    </submittedName>
</protein>
<feature type="domain" description="Cell wall hydrolase SleB" evidence="2">
    <location>
        <begin position="142"/>
        <end position="248"/>
    </location>
</feature>
<dbReference type="EMBL" id="JAMGBE010000001">
    <property type="protein sequence ID" value="MCL6728816.1"/>
    <property type="molecule type" value="Genomic_DNA"/>
</dbReference>
<reference evidence="3" key="1">
    <citation type="submission" date="2022-05" db="EMBL/GenBank/DDBJ databases">
        <authorList>
            <person name="Jo J.-H."/>
            <person name="Im W.-T."/>
        </authorList>
    </citation>
    <scope>NUCLEOTIDE SEQUENCE</scope>
    <source>
        <strain evidence="3">SE220</strain>
    </source>
</reference>
<dbReference type="Proteomes" id="UP001165342">
    <property type="component" value="Unassembled WGS sequence"/>
</dbReference>
<dbReference type="InterPro" id="IPR042047">
    <property type="entry name" value="SleB_dom1"/>
</dbReference>
<gene>
    <name evidence="3" type="ORF">LZ538_01950</name>
</gene>
<evidence type="ECO:0000259" key="2">
    <source>
        <dbReference type="Pfam" id="PF07486"/>
    </source>
</evidence>
<feature type="signal peptide" evidence="1">
    <location>
        <begin position="1"/>
        <end position="28"/>
    </location>
</feature>
<evidence type="ECO:0000313" key="3">
    <source>
        <dbReference type="EMBL" id="MCL6728816.1"/>
    </source>
</evidence>
<dbReference type="GO" id="GO:0016787">
    <property type="term" value="F:hydrolase activity"/>
    <property type="evidence" value="ECO:0007669"/>
    <property type="project" value="UniProtKB-KW"/>
</dbReference>
<sequence>MIKLLGSRGASAVMGMFMLALGSSEAVAQDYSKLTANPAAVQALDINAAAKPLGNVAAPVANLVQKAVATTTAVTLGNGSVVQAQPARSVTLQLAPSITTEASWLYKAGWPLYALVDKYGASAQLDEESRCMAVAVYHEARGEALEGQLAVARVIMNRAASGKYPGSWCGVVRQPWQFSFVNPHSGQFPSVDEASASWRHAVGIVRLATANIVPSVSDDVLWYHATYVAPSWGRRLSRAQQIGAHIFYRA</sequence>
<dbReference type="InterPro" id="IPR011105">
    <property type="entry name" value="Cell_wall_hydrolase_SleB"/>
</dbReference>
<name>A0ABT0RZC4_9SPHN</name>
<dbReference type="Gene3D" id="1.10.10.2520">
    <property type="entry name" value="Cell wall hydrolase SleB, domain 1"/>
    <property type="match status" value="1"/>
</dbReference>
<feature type="chain" id="PRO_5045405431" evidence="1">
    <location>
        <begin position="29"/>
        <end position="250"/>
    </location>
</feature>
<organism evidence="3 4">
    <name type="scientific">Sphingomonas hankyongi</name>
    <dbReference type="NCBI Taxonomy" id="2908209"/>
    <lineage>
        <taxon>Bacteria</taxon>
        <taxon>Pseudomonadati</taxon>
        <taxon>Pseudomonadota</taxon>
        <taxon>Alphaproteobacteria</taxon>
        <taxon>Sphingomonadales</taxon>
        <taxon>Sphingomonadaceae</taxon>
        <taxon>Sphingomonas</taxon>
    </lineage>
</organism>
<evidence type="ECO:0000313" key="4">
    <source>
        <dbReference type="Proteomes" id="UP001165342"/>
    </source>
</evidence>
<dbReference type="RefSeq" id="WP_249830319.1">
    <property type="nucleotide sequence ID" value="NZ_JAMGBE010000001.1"/>
</dbReference>